<evidence type="ECO:0000313" key="1">
    <source>
        <dbReference type="EMBL" id="KAG0485531.1"/>
    </source>
</evidence>
<comment type="caution">
    <text evidence="1">The sequence shown here is derived from an EMBL/GenBank/DDBJ whole genome shotgun (WGS) entry which is preliminary data.</text>
</comment>
<accession>A0A835V748</accession>
<keyword evidence="2" id="KW-1185">Reference proteome</keyword>
<dbReference type="AlphaFoldDB" id="A0A835V748"/>
<evidence type="ECO:0000313" key="2">
    <source>
        <dbReference type="Proteomes" id="UP000636800"/>
    </source>
</evidence>
<protein>
    <submittedName>
        <fullName evidence="1">Uncharacterized protein</fullName>
    </submittedName>
</protein>
<dbReference type="EMBL" id="JADCNL010000004">
    <property type="protein sequence ID" value="KAG0485531.1"/>
    <property type="molecule type" value="Genomic_DNA"/>
</dbReference>
<sequence length="140" mass="16170">MSDSPFTRLVARASRRGFSWTSTYTMFGKSRNPRVLQVHEVEHGYLAPKARGEHKLRMDDFCSTSVGSSQDMVFKRGWAFFEALLRIFHVLLNHAIDVVSFLYQSQQNKALHQPFKRFHETVAFEPISFLRATSLSTVIE</sequence>
<reference evidence="1 2" key="1">
    <citation type="journal article" date="2020" name="Nat. Food">
        <title>A phased Vanilla planifolia genome enables genetic improvement of flavour and production.</title>
        <authorList>
            <person name="Hasing T."/>
            <person name="Tang H."/>
            <person name="Brym M."/>
            <person name="Khazi F."/>
            <person name="Huang T."/>
            <person name="Chambers A.H."/>
        </authorList>
    </citation>
    <scope>NUCLEOTIDE SEQUENCE [LARGE SCALE GENOMIC DNA]</scope>
    <source>
        <tissue evidence="1">Leaf</tissue>
    </source>
</reference>
<proteinExistence type="predicted"/>
<gene>
    <name evidence="1" type="ORF">HPP92_009610</name>
</gene>
<name>A0A835V748_VANPL</name>
<organism evidence="1 2">
    <name type="scientific">Vanilla planifolia</name>
    <name type="common">Vanilla</name>
    <dbReference type="NCBI Taxonomy" id="51239"/>
    <lineage>
        <taxon>Eukaryota</taxon>
        <taxon>Viridiplantae</taxon>
        <taxon>Streptophyta</taxon>
        <taxon>Embryophyta</taxon>
        <taxon>Tracheophyta</taxon>
        <taxon>Spermatophyta</taxon>
        <taxon>Magnoliopsida</taxon>
        <taxon>Liliopsida</taxon>
        <taxon>Asparagales</taxon>
        <taxon>Orchidaceae</taxon>
        <taxon>Vanilloideae</taxon>
        <taxon>Vanilleae</taxon>
        <taxon>Vanilla</taxon>
    </lineage>
</organism>
<dbReference type="Proteomes" id="UP000636800">
    <property type="component" value="Unassembled WGS sequence"/>
</dbReference>